<dbReference type="SMART" id="SM00360">
    <property type="entry name" value="RRM"/>
    <property type="match status" value="1"/>
</dbReference>
<dbReference type="GO" id="GO:0071598">
    <property type="term" value="C:neuronal ribonucleoprotein granule"/>
    <property type="evidence" value="ECO:0007669"/>
    <property type="project" value="TreeGrafter"/>
</dbReference>
<dbReference type="Pfam" id="PF00076">
    <property type="entry name" value="RRM_1"/>
    <property type="match status" value="1"/>
</dbReference>
<comment type="caution">
    <text evidence="2">The sequence shown here is derived from an EMBL/GenBank/DDBJ whole genome shotgun (WGS) entry which is preliminary data.</text>
</comment>
<dbReference type="FunFam" id="3.30.70.330:FF:000097">
    <property type="entry name" value="U2 snRNP auxiliary factor large subunit"/>
    <property type="match status" value="1"/>
</dbReference>
<sequence length="401" mass="45039">MLEEGSLIGNQHGGAWKIIKKIGSGRCCQVYEGLDVVSKSQVAIKVYNEGLKFNCAHQREFLLLKIVHEKCGEVTQLVRMLESCCYGNQQVLIDEYLQPSLSVIIYTAKQQSHPSLFIIHKIINDVARGLSALHLCGFVHADLKPDNIQWSPKSGTFKLIDFGLSFNILDKEIGLVQSSSYRAPEVVCPNQPGNVPNTAIDIWSLGVLALYLVSEHKLTDYRKIQGLCAACQGNENKCENTEVVEKLFQQTTWHDQNNLFKKLKEVVTQCLQCQISRRPTCTDVIQQINTLTSLNAGFLDLLILPTCILRLLNMLGDCEIKNETELSDIKDDIIEECKKYGPVKDCIIPTDGPGINKVYVYFTSHIDAASAFTKLNGRTFNGRTVITTYFLPADFYTKNFF</sequence>
<dbReference type="Pfam" id="PF00069">
    <property type="entry name" value="Pkinase"/>
    <property type="match status" value="1"/>
</dbReference>
<dbReference type="CDD" id="cd00180">
    <property type="entry name" value="PKc"/>
    <property type="match status" value="1"/>
</dbReference>
<dbReference type="PANTHER" id="PTHR46962">
    <property type="entry name" value="SERINE/THREONINE-PROTEIN KINASE KIST"/>
    <property type="match status" value="1"/>
</dbReference>
<evidence type="ECO:0000259" key="1">
    <source>
        <dbReference type="PROSITE" id="PS50011"/>
    </source>
</evidence>
<evidence type="ECO:0000313" key="3">
    <source>
        <dbReference type="Proteomes" id="UP001347796"/>
    </source>
</evidence>
<name>A0AAN8KA64_PATCE</name>
<dbReference type="SUPFAM" id="SSF56112">
    <property type="entry name" value="Protein kinase-like (PK-like)"/>
    <property type="match status" value="1"/>
</dbReference>
<dbReference type="Gene3D" id="1.10.510.10">
    <property type="entry name" value="Transferase(Phosphotransferase) domain 1"/>
    <property type="match status" value="1"/>
</dbReference>
<dbReference type="PANTHER" id="PTHR46962:SF1">
    <property type="entry name" value="SERINE_THREONINE-PROTEIN KINASE KIST"/>
    <property type="match status" value="1"/>
</dbReference>
<feature type="domain" description="Protein kinase" evidence="1">
    <location>
        <begin position="16"/>
        <end position="299"/>
    </location>
</feature>
<dbReference type="GO" id="GO:0046825">
    <property type="term" value="P:regulation of protein export from nucleus"/>
    <property type="evidence" value="ECO:0007669"/>
    <property type="project" value="TreeGrafter"/>
</dbReference>
<dbReference type="Proteomes" id="UP001347796">
    <property type="component" value="Unassembled WGS sequence"/>
</dbReference>
<proteinExistence type="predicted"/>
<keyword evidence="3" id="KW-1185">Reference proteome</keyword>
<dbReference type="GO" id="GO:0045948">
    <property type="term" value="P:positive regulation of translational initiation"/>
    <property type="evidence" value="ECO:0007669"/>
    <property type="project" value="TreeGrafter"/>
</dbReference>
<gene>
    <name evidence="2" type="ORF">SNE40_000296</name>
</gene>
<dbReference type="InterPro" id="IPR011009">
    <property type="entry name" value="Kinase-like_dom_sf"/>
</dbReference>
<dbReference type="GO" id="GO:0005634">
    <property type="term" value="C:nucleus"/>
    <property type="evidence" value="ECO:0007669"/>
    <property type="project" value="TreeGrafter"/>
</dbReference>
<dbReference type="PROSITE" id="PS50011">
    <property type="entry name" value="PROTEIN_KINASE_DOM"/>
    <property type="match status" value="1"/>
</dbReference>
<dbReference type="Gene3D" id="3.30.70.330">
    <property type="match status" value="1"/>
</dbReference>
<dbReference type="Gene3D" id="3.30.200.20">
    <property type="entry name" value="Phosphorylase Kinase, domain 1"/>
    <property type="match status" value="1"/>
</dbReference>
<dbReference type="InterPro" id="IPR012677">
    <property type="entry name" value="Nucleotide-bd_a/b_plait_sf"/>
</dbReference>
<dbReference type="InterPro" id="IPR035979">
    <property type="entry name" value="RBD_domain_sf"/>
</dbReference>
<dbReference type="AlphaFoldDB" id="A0AAN8KA64"/>
<dbReference type="GO" id="GO:0043021">
    <property type="term" value="F:ribonucleoprotein complex binding"/>
    <property type="evidence" value="ECO:0007669"/>
    <property type="project" value="TreeGrafter"/>
</dbReference>
<accession>A0AAN8KA64</accession>
<organism evidence="2 3">
    <name type="scientific">Patella caerulea</name>
    <name type="common">Rayed Mediterranean limpet</name>
    <dbReference type="NCBI Taxonomy" id="87958"/>
    <lineage>
        <taxon>Eukaryota</taxon>
        <taxon>Metazoa</taxon>
        <taxon>Spiralia</taxon>
        <taxon>Lophotrochozoa</taxon>
        <taxon>Mollusca</taxon>
        <taxon>Gastropoda</taxon>
        <taxon>Patellogastropoda</taxon>
        <taxon>Patelloidea</taxon>
        <taxon>Patellidae</taxon>
        <taxon>Patella</taxon>
    </lineage>
</organism>
<evidence type="ECO:0000313" key="2">
    <source>
        <dbReference type="EMBL" id="KAK6194715.1"/>
    </source>
</evidence>
<protein>
    <recommendedName>
        <fullName evidence="1">Protein kinase domain-containing protein</fullName>
    </recommendedName>
</protein>
<reference evidence="2 3" key="1">
    <citation type="submission" date="2024-01" db="EMBL/GenBank/DDBJ databases">
        <title>The genome of the rayed Mediterranean limpet Patella caerulea (Linnaeus, 1758).</title>
        <authorList>
            <person name="Anh-Thu Weber A."/>
            <person name="Halstead-Nussloch G."/>
        </authorList>
    </citation>
    <scope>NUCLEOTIDE SEQUENCE [LARGE SCALE GENOMIC DNA]</scope>
    <source>
        <strain evidence="2">AATW-2023a</strain>
        <tissue evidence="2">Whole specimen</tissue>
    </source>
</reference>
<dbReference type="GO" id="GO:0004674">
    <property type="term" value="F:protein serine/threonine kinase activity"/>
    <property type="evidence" value="ECO:0007669"/>
    <property type="project" value="InterPro"/>
</dbReference>
<dbReference type="SMART" id="SM00220">
    <property type="entry name" value="S_TKc"/>
    <property type="match status" value="1"/>
</dbReference>
<dbReference type="SUPFAM" id="SSF54928">
    <property type="entry name" value="RNA-binding domain, RBD"/>
    <property type="match status" value="1"/>
</dbReference>
<dbReference type="GO" id="GO:0003723">
    <property type="term" value="F:RNA binding"/>
    <property type="evidence" value="ECO:0007669"/>
    <property type="project" value="InterPro"/>
</dbReference>
<dbReference type="InterPro" id="IPR000719">
    <property type="entry name" value="Prot_kinase_dom"/>
</dbReference>
<dbReference type="EMBL" id="JAZGQO010000001">
    <property type="protein sequence ID" value="KAK6194715.1"/>
    <property type="molecule type" value="Genomic_DNA"/>
</dbReference>
<dbReference type="GO" id="GO:0005524">
    <property type="term" value="F:ATP binding"/>
    <property type="evidence" value="ECO:0007669"/>
    <property type="project" value="InterPro"/>
</dbReference>
<dbReference type="InterPro" id="IPR034372">
    <property type="entry name" value="UHMK1"/>
</dbReference>
<dbReference type="InterPro" id="IPR000504">
    <property type="entry name" value="RRM_dom"/>
</dbReference>